<dbReference type="Pfam" id="PF00300">
    <property type="entry name" value="His_Phos_1"/>
    <property type="match status" value="1"/>
</dbReference>
<feature type="binding site" evidence="2">
    <location>
        <begin position="9"/>
        <end position="16"/>
    </location>
    <ligand>
        <name>substrate</name>
    </ligand>
</feature>
<reference evidence="3 4" key="1">
    <citation type="submission" date="2016-10" db="EMBL/GenBank/DDBJ databases">
        <authorList>
            <person name="de Groot N.N."/>
        </authorList>
    </citation>
    <scope>NUCLEOTIDE SEQUENCE [LARGE SCALE GENOMIC DNA]</scope>
    <source>
        <strain evidence="3 4">DSM 10317</strain>
    </source>
</reference>
<feature type="binding site" evidence="2">
    <location>
        <position position="55"/>
    </location>
    <ligand>
        <name>substrate</name>
    </ligand>
</feature>
<evidence type="ECO:0000313" key="3">
    <source>
        <dbReference type="EMBL" id="SCZ79353.1"/>
    </source>
</evidence>
<dbReference type="SUPFAM" id="SSF53254">
    <property type="entry name" value="Phosphoglycerate mutase-like"/>
    <property type="match status" value="1"/>
</dbReference>
<name>A0A1G5RZ69_PSEXY</name>
<proteinExistence type="predicted"/>
<dbReference type="Gene3D" id="3.40.50.1240">
    <property type="entry name" value="Phosphoglycerate mutase-like"/>
    <property type="match status" value="1"/>
</dbReference>
<dbReference type="InterPro" id="IPR013078">
    <property type="entry name" value="His_Pase_superF_clade-1"/>
</dbReference>
<feature type="active site" description="Proton donor/acceptor" evidence="1">
    <location>
        <position position="77"/>
    </location>
</feature>
<evidence type="ECO:0000256" key="2">
    <source>
        <dbReference type="PIRSR" id="PIRSR613078-2"/>
    </source>
</evidence>
<dbReference type="PANTHER" id="PTHR48100:SF1">
    <property type="entry name" value="HISTIDINE PHOSPHATASE FAMILY PROTEIN-RELATED"/>
    <property type="match status" value="1"/>
</dbReference>
<feature type="active site" description="Tele-phosphohistidine intermediate" evidence="1">
    <location>
        <position position="10"/>
    </location>
</feature>
<dbReference type="InterPro" id="IPR050275">
    <property type="entry name" value="PGM_Phosphatase"/>
</dbReference>
<accession>A0A1G5RZ69</accession>
<evidence type="ECO:0000256" key="1">
    <source>
        <dbReference type="PIRSR" id="PIRSR613078-1"/>
    </source>
</evidence>
<sequence>MDKTITFIRHGKTAGNLTNCYIGITDEQLTIEGEKDILDRSYPEADIVFVSPLSRCIRTAEIIYPSLDPVVIDELRETNFGSFEGKNYKDLSSNPDYQRWIDSGGDLPFPGGENKQEATARALIGFDKLLELSKDYYNISVVAHGGTIMGILSHIFGGDYYSYHVENCEGYTIDLSHDGIFSGLYPRSFRR</sequence>
<gene>
    <name evidence="3" type="ORF">SAMN02910350_01752</name>
</gene>
<dbReference type="SMART" id="SM00855">
    <property type="entry name" value="PGAM"/>
    <property type="match status" value="1"/>
</dbReference>
<dbReference type="CDD" id="cd07067">
    <property type="entry name" value="HP_PGM_like"/>
    <property type="match status" value="1"/>
</dbReference>
<dbReference type="RefSeq" id="WP_090162798.1">
    <property type="nucleotide sequence ID" value="NZ_FMWK01000008.1"/>
</dbReference>
<dbReference type="EMBL" id="FMWK01000008">
    <property type="protein sequence ID" value="SCZ79353.1"/>
    <property type="molecule type" value="Genomic_DNA"/>
</dbReference>
<dbReference type="PANTHER" id="PTHR48100">
    <property type="entry name" value="BROAD-SPECIFICITY PHOSPHATASE YOR283W-RELATED"/>
    <property type="match status" value="1"/>
</dbReference>
<dbReference type="GO" id="GO:0005737">
    <property type="term" value="C:cytoplasm"/>
    <property type="evidence" value="ECO:0007669"/>
    <property type="project" value="TreeGrafter"/>
</dbReference>
<dbReference type="InterPro" id="IPR029033">
    <property type="entry name" value="His_PPase_superfam"/>
</dbReference>
<dbReference type="AlphaFoldDB" id="A0A1G5RZ69"/>
<evidence type="ECO:0000313" key="4">
    <source>
        <dbReference type="Proteomes" id="UP000199428"/>
    </source>
</evidence>
<dbReference type="Proteomes" id="UP000199428">
    <property type="component" value="Unassembled WGS sequence"/>
</dbReference>
<organism evidence="3 4">
    <name type="scientific">Pseudobutyrivibrio xylanivorans</name>
    <dbReference type="NCBI Taxonomy" id="185007"/>
    <lineage>
        <taxon>Bacteria</taxon>
        <taxon>Bacillati</taxon>
        <taxon>Bacillota</taxon>
        <taxon>Clostridia</taxon>
        <taxon>Lachnospirales</taxon>
        <taxon>Lachnospiraceae</taxon>
        <taxon>Pseudobutyrivibrio</taxon>
    </lineage>
</organism>
<dbReference type="GO" id="GO:0016791">
    <property type="term" value="F:phosphatase activity"/>
    <property type="evidence" value="ECO:0007669"/>
    <property type="project" value="TreeGrafter"/>
</dbReference>
<protein>
    <submittedName>
        <fullName evidence="3">Alpha-ribazole phosphatase</fullName>
    </submittedName>
</protein>